<dbReference type="GO" id="GO:0005524">
    <property type="term" value="F:ATP binding"/>
    <property type="evidence" value="ECO:0007669"/>
    <property type="project" value="UniProtKB-KW"/>
</dbReference>
<gene>
    <name evidence="11" type="ORF">HDID_LOCUS6053</name>
</gene>
<dbReference type="WBParaSite" id="HDID_0000605501-mRNA-1">
    <property type="protein sequence ID" value="HDID_0000605501-mRNA-1"/>
    <property type="gene ID" value="HDID_0000605501"/>
</dbReference>
<dbReference type="OrthoDB" id="504170at2759"/>
<dbReference type="FunFam" id="3.30.310.80:FF:000001">
    <property type="entry name" value="Non-specific serine/threonine protein kinase"/>
    <property type="match status" value="1"/>
</dbReference>
<evidence type="ECO:0000256" key="3">
    <source>
        <dbReference type="ARBA" id="ARBA00022679"/>
    </source>
</evidence>
<dbReference type="InterPro" id="IPR001772">
    <property type="entry name" value="KA1_dom"/>
</dbReference>
<keyword evidence="5" id="KW-0418">Kinase</keyword>
<comment type="catalytic activity">
    <reaction evidence="8">
        <text>L-seryl-[protein] + ATP = O-phospho-L-seryl-[protein] + ADP + H(+)</text>
        <dbReference type="Rhea" id="RHEA:17989"/>
        <dbReference type="Rhea" id="RHEA-COMP:9863"/>
        <dbReference type="Rhea" id="RHEA-COMP:11604"/>
        <dbReference type="ChEBI" id="CHEBI:15378"/>
        <dbReference type="ChEBI" id="CHEBI:29999"/>
        <dbReference type="ChEBI" id="CHEBI:30616"/>
        <dbReference type="ChEBI" id="CHEBI:83421"/>
        <dbReference type="ChEBI" id="CHEBI:456216"/>
        <dbReference type="EC" id="2.7.11.1"/>
    </reaction>
</comment>
<proteinExistence type="predicted"/>
<dbReference type="Gene3D" id="3.30.310.80">
    <property type="entry name" value="Kinase associated domain 1, KA1"/>
    <property type="match status" value="1"/>
</dbReference>
<sequence length="160" mass="17422">MSSTPPAGLMTTSTITSITGVNAVDKSDSASSSNTSDNRITVGSNAEGVNDGNSTPVGQTKPRSLRFTWTMKTTSTKDPIVMLNEIKKVLAEQNCEYEQPETYLLVCRHGDPEADTCVQWEMEVCKLPRLSMNGVRFKRISGTSIGFRNIATRVSDALKL</sequence>
<dbReference type="STRING" id="6216.A0A0R3SM90"/>
<reference evidence="11 12" key="2">
    <citation type="submission" date="2018-11" db="EMBL/GenBank/DDBJ databases">
        <authorList>
            <consortium name="Pathogen Informatics"/>
        </authorList>
    </citation>
    <scope>NUCLEOTIDE SEQUENCE [LARGE SCALE GENOMIC DNA]</scope>
</reference>
<dbReference type="EC" id="2.7.11.1" evidence="1"/>
<feature type="domain" description="KA1" evidence="10">
    <location>
        <begin position="111"/>
        <end position="160"/>
    </location>
</feature>
<evidence type="ECO:0000259" key="10">
    <source>
        <dbReference type="PROSITE" id="PS50032"/>
    </source>
</evidence>
<feature type="compositionally biased region" description="Polar residues" evidence="9">
    <location>
        <begin position="51"/>
        <end position="62"/>
    </location>
</feature>
<keyword evidence="3" id="KW-0808">Transferase</keyword>
<dbReference type="SUPFAM" id="SSF103243">
    <property type="entry name" value="KA1-like"/>
    <property type="match status" value="1"/>
</dbReference>
<evidence type="ECO:0000256" key="8">
    <source>
        <dbReference type="ARBA" id="ARBA00048679"/>
    </source>
</evidence>
<evidence type="ECO:0000256" key="6">
    <source>
        <dbReference type="ARBA" id="ARBA00022840"/>
    </source>
</evidence>
<name>A0A0R3SM90_HYMDI</name>
<keyword evidence="6" id="KW-0067">ATP-binding</keyword>
<evidence type="ECO:0000256" key="1">
    <source>
        <dbReference type="ARBA" id="ARBA00012513"/>
    </source>
</evidence>
<dbReference type="GO" id="GO:0004674">
    <property type="term" value="F:protein serine/threonine kinase activity"/>
    <property type="evidence" value="ECO:0007669"/>
    <property type="project" value="UniProtKB-KW"/>
</dbReference>
<keyword evidence="2" id="KW-0723">Serine/threonine-protein kinase</keyword>
<evidence type="ECO:0000256" key="4">
    <source>
        <dbReference type="ARBA" id="ARBA00022741"/>
    </source>
</evidence>
<feature type="region of interest" description="Disordered" evidence="9">
    <location>
        <begin position="25"/>
        <end position="63"/>
    </location>
</feature>
<comment type="catalytic activity">
    <reaction evidence="7">
        <text>L-threonyl-[protein] + ATP = O-phospho-L-threonyl-[protein] + ADP + H(+)</text>
        <dbReference type="Rhea" id="RHEA:46608"/>
        <dbReference type="Rhea" id="RHEA-COMP:11060"/>
        <dbReference type="Rhea" id="RHEA-COMP:11605"/>
        <dbReference type="ChEBI" id="CHEBI:15378"/>
        <dbReference type="ChEBI" id="CHEBI:30013"/>
        <dbReference type="ChEBI" id="CHEBI:30616"/>
        <dbReference type="ChEBI" id="CHEBI:61977"/>
        <dbReference type="ChEBI" id="CHEBI:456216"/>
        <dbReference type="EC" id="2.7.11.1"/>
    </reaction>
</comment>
<dbReference type="InterPro" id="IPR028375">
    <property type="entry name" value="KA1/Ssp2_C"/>
</dbReference>
<dbReference type="Pfam" id="PF02149">
    <property type="entry name" value="KA1"/>
    <property type="match status" value="1"/>
</dbReference>
<accession>A0A0R3SM90</accession>
<evidence type="ECO:0000256" key="7">
    <source>
        <dbReference type="ARBA" id="ARBA00047899"/>
    </source>
</evidence>
<feature type="compositionally biased region" description="Low complexity" evidence="9">
    <location>
        <begin position="25"/>
        <end position="38"/>
    </location>
</feature>
<dbReference type="EMBL" id="UYSG01004066">
    <property type="protein sequence ID" value="VDL58371.1"/>
    <property type="molecule type" value="Genomic_DNA"/>
</dbReference>
<dbReference type="PROSITE" id="PS50032">
    <property type="entry name" value="KA1"/>
    <property type="match status" value="1"/>
</dbReference>
<evidence type="ECO:0000256" key="5">
    <source>
        <dbReference type="ARBA" id="ARBA00022777"/>
    </source>
</evidence>
<dbReference type="AlphaFoldDB" id="A0A0R3SM90"/>
<keyword evidence="4" id="KW-0547">Nucleotide-binding</keyword>
<evidence type="ECO:0000313" key="11">
    <source>
        <dbReference type="EMBL" id="VDL58371.1"/>
    </source>
</evidence>
<organism evidence="13">
    <name type="scientific">Hymenolepis diminuta</name>
    <name type="common">Rat tapeworm</name>
    <dbReference type="NCBI Taxonomy" id="6216"/>
    <lineage>
        <taxon>Eukaryota</taxon>
        <taxon>Metazoa</taxon>
        <taxon>Spiralia</taxon>
        <taxon>Lophotrochozoa</taxon>
        <taxon>Platyhelminthes</taxon>
        <taxon>Cestoda</taxon>
        <taxon>Eucestoda</taxon>
        <taxon>Cyclophyllidea</taxon>
        <taxon>Hymenolepididae</taxon>
        <taxon>Hymenolepis</taxon>
    </lineage>
</organism>
<reference evidence="13" key="1">
    <citation type="submission" date="2017-02" db="UniProtKB">
        <authorList>
            <consortium name="WormBaseParasite"/>
        </authorList>
    </citation>
    <scope>IDENTIFICATION</scope>
</reference>
<protein>
    <recommendedName>
        <fullName evidence="1">non-specific serine/threonine protein kinase</fullName>
        <ecNumber evidence="1">2.7.11.1</ecNumber>
    </recommendedName>
</protein>
<evidence type="ECO:0000313" key="13">
    <source>
        <dbReference type="WBParaSite" id="HDID_0000605501-mRNA-1"/>
    </source>
</evidence>
<evidence type="ECO:0000256" key="2">
    <source>
        <dbReference type="ARBA" id="ARBA00022527"/>
    </source>
</evidence>
<evidence type="ECO:0000313" key="12">
    <source>
        <dbReference type="Proteomes" id="UP000274504"/>
    </source>
</evidence>
<dbReference type="Proteomes" id="UP000274504">
    <property type="component" value="Unassembled WGS sequence"/>
</dbReference>
<evidence type="ECO:0000256" key="9">
    <source>
        <dbReference type="SAM" id="MobiDB-lite"/>
    </source>
</evidence>